<dbReference type="EMBL" id="CP133616">
    <property type="protein sequence ID" value="WMV29558.1"/>
    <property type="molecule type" value="Genomic_DNA"/>
</dbReference>
<gene>
    <name evidence="1" type="ORF">MTR67_022943</name>
</gene>
<sequence>MDTNNQKVTRQLKERRKEVCQALKEKIKATIEESSRRVAEQFRDAVPYSQSYKTSRMLKAKAKQ</sequence>
<protein>
    <submittedName>
        <fullName evidence="1">Uncharacterized protein</fullName>
    </submittedName>
</protein>
<keyword evidence="2" id="KW-1185">Reference proteome</keyword>
<evidence type="ECO:0000313" key="1">
    <source>
        <dbReference type="EMBL" id="WMV29558.1"/>
    </source>
</evidence>
<accession>A0AAF0TYA4</accession>
<reference evidence="1" key="1">
    <citation type="submission" date="2023-08" db="EMBL/GenBank/DDBJ databases">
        <title>A de novo genome assembly of Solanum verrucosum Schlechtendal, a Mexican diploid species geographically isolated from the other diploid A-genome species in potato relatives.</title>
        <authorList>
            <person name="Hosaka K."/>
        </authorList>
    </citation>
    <scope>NUCLEOTIDE SEQUENCE</scope>
    <source>
        <tissue evidence="1">Young leaves</tissue>
    </source>
</reference>
<name>A0AAF0TYA4_SOLVR</name>
<dbReference type="AlphaFoldDB" id="A0AAF0TYA4"/>
<dbReference type="Proteomes" id="UP001234989">
    <property type="component" value="Chromosome 5"/>
</dbReference>
<evidence type="ECO:0000313" key="2">
    <source>
        <dbReference type="Proteomes" id="UP001234989"/>
    </source>
</evidence>
<organism evidence="1 2">
    <name type="scientific">Solanum verrucosum</name>
    <dbReference type="NCBI Taxonomy" id="315347"/>
    <lineage>
        <taxon>Eukaryota</taxon>
        <taxon>Viridiplantae</taxon>
        <taxon>Streptophyta</taxon>
        <taxon>Embryophyta</taxon>
        <taxon>Tracheophyta</taxon>
        <taxon>Spermatophyta</taxon>
        <taxon>Magnoliopsida</taxon>
        <taxon>eudicotyledons</taxon>
        <taxon>Gunneridae</taxon>
        <taxon>Pentapetalae</taxon>
        <taxon>asterids</taxon>
        <taxon>lamiids</taxon>
        <taxon>Solanales</taxon>
        <taxon>Solanaceae</taxon>
        <taxon>Solanoideae</taxon>
        <taxon>Solaneae</taxon>
        <taxon>Solanum</taxon>
    </lineage>
</organism>
<proteinExistence type="predicted"/>